<dbReference type="VEuPathDB" id="VectorBase:AALB20_035317"/>
<keyword evidence="3" id="KW-1185">Reference proteome</keyword>
<evidence type="ECO:0000313" key="2">
    <source>
        <dbReference type="EnsemblMetazoa" id="AALB007431-PA"/>
    </source>
</evidence>
<dbReference type="STRING" id="7167.A0A182FLM2"/>
<dbReference type="CTD" id="42953"/>
<dbReference type="OrthoDB" id="8188991at2759"/>
<dbReference type="EnsemblMetazoa" id="AALB007431-RA">
    <property type="protein sequence ID" value="AALB007431-PA"/>
    <property type="gene ID" value="AALB007431"/>
</dbReference>
<reference evidence="2 3" key="1">
    <citation type="journal article" date="2017" name="G3 (Bethesda)">
        <title>The Physical Genome Mapping of Anopheles albimanus Corrected Scaffold Misassemblies and Identified Interarm Rearrangements in Genus Anopheles.</title>
        <authorList>
            <person name="Artemov G.N."/>
            <person name="Peery A.N."/>
            <person name="Jiang X."/>
            <person name="Tu Z."/>
            <person name="Stegniy V.N."/>
            <person name="Sharakhova M.V."/>
            <person name="Sharakhov I.V."/>
        </authorList>
    </citation>
    <scope>NUCLEOTIDE SEQUENCE [LARGE SCALE GENOMIC DNA]</scope>
    <source>
        <strain evidence="2 3">ALBI9_A</strain>
    </source>
</reference>
<organism evidence="2 3">
    <name type="scientific">Anopheles albimanus</name>
    <name type="common">New world malaria mosquito</name>
    <dbReference type="NCBI Taxonomy" id="7167"/>
    <lineage>
        <taxon>Eukaryota</taxon>
        <taxon>Metazoa</taxon>
        <taxon>Ecdysozoa</taxon>
        <taxon>Arthropoda</taxon>
        <taxon>Hexapoda</taxon>
        <taxon>Insecta</taxon>
        <taxon>Pterygota</taxon>
        <taxon>Neoptera</taxon>
        <taxon>Endopterygota</taxon>
        <taxon>Diptera</taxon>
        <taxon>Nematocera</taxon>
        <taxon>Culicoidea</taxon>
        <taxon>Culicidae</taxon>
        <taxon>Anophelinae</taxon>
        <taxon>Anopheles</taxon>
    </lineage>
</organism>
<sequence>MAKEESKYGFKDKAKAEESLELLKSEDPKYQQLTVRGLIGRAKRVLTLTKADDKVANIKAAIETFEQWLEVNQSASSTKNAKPKDSEEKVETVPGLGFKDKQAAEQTLKILEDRDPDYQKLAIKGLLGSAKRVLPATKNPDKLKSINEAMELFTDFLDQFDREERGKQNMPYLAIELIRQLPKPRDHKDSLAEEFLRCYETVAKGNYKHLRTKAPSSSDSDADPKPTWDIIRNRKLRELKPDSSVKLFDSSGKPTELHLQLIQWAYSPQVEKLKGFLAKQPAKAEPSNDRKRSRTSSSSDEEASRKGKDTGSTKDGAKKKLKK</sequence>
<dbReference type="GeneID" id="118465778"/>
<dbReference type="VEuPathDB" id="VectorBase:AALB007431"/>
<evidence type="ECO:0000313" key="3">
    <source>
        <dbReference type="Proteomes" id="UP000069272"/>
    </source>
</evidence>
<name>A0A182FLM2_ANOAL</name>
<dbReference type="RefSeq" id="XP_035790196.1">
    <property type="nucleotide sequence ID" value="XM_035934303.1"/>
</dbReference>
<dbReference type="KEGG" id="aali:118465778"/>
<accession>A0A182FLM2</accession>
<evidence type="ECO:0000256" key="1">
    <source>
        <dbReference type="SAM" id="MobiDB-lite"/>
    </source>
</evidence>
<dbReference type="Proteomes" id="UP000069272">
    <property type="component" value="Chromosome 3R"/>
</dbReference>
<reference evidence="2" key="2">
    <citation type="submission" date="2022-08" db="UniProtKB">
        <authorList>
            <consortium name="EnsemblMetazoa"/>
        </authorList>
    </citation>
    <scope>IDENTIFICATION</scope>
    <source>
        <strain evidence="2">STECLA/ALBI9_A</strain>
    </source>
</reference>
<protein>
    <submittedName>
        <fullName evidence="2">Uncharacterized protein</fullName>
    </submittedName>
</protein>
<feature type="region of interest" description="Disordered" evidence="1">
    <location>
        <begin position="277"/>
        <end position="323"/>
    </location>
</feature>
<feature type="compositionally biased region" description="Basic and acidic residues" evidence="1">
    <location>
        <begin position="302"/>
        <end position="323"/>
    </location>
</feature>
<proteinExistence type="predicted"/>
<dbReference type="AlphaFoldDB" id="A0A182FLM2"/>